<keyword evidence="4" id="KW-1185">Reference proteome</keyword>
<dbReference type="AlphaFoldDB" id="A0A4P1R0Y1"/>
<dbReference type="Proteomes" id="UP000188354">
    <property type="component" value="Chromosome LG13"/>
</dbReference>
<evidence type="ECO:0000256" key="2">
    <source>
        <dbReference type="SAM" id="SignalP"/>
    </source>
</evidence>
<accession>A0A4P1R0Y1</accession>
<reference evidence="3 4" key="1">
    <citation type="journal article" date="2017" name="Plant Biotechnol. J.">
        <title>A comprehensive draft genome sequence for lupin (Lupinus angustifolius), an emerging health food: insights into plant-microbe interactions and legume evolution.</title>
        <authorList>
            <person name="Hane J.K."/>
            <person name="Ming Y."/>
            <person name="Kamphuis L.G."/>
            <person name="Nelson M.N."/>
            <person name="Garg G."/>
            <person name="Atkins C.A."/>
            <person name="Bayer P.E."/>
            <person name="Bravo A."/>
            <person name="Bringans S."/>
            <person name="Cannon S."/>
            <person name="Edwards D."/>
            <person name="Foley R."/>
            <person name="Gao L.L."/>
            <person name="Harrison M.J."/>
            <person name="Huang W."/>
            <person name="Hurgobin B."/>
            <person name="Li S."/>
            <person name="Liu C.W."/>
            <person name="McGrath A."/>
            <person name="Morahan G."/>
            <person name="Murray J."/>
            <person name="Weller J."/>
            <person name="Jian J."/>
            <person name="Singh K.B."/>
        </authorList>
    </citation>
    <scope>NUCLEOTIDE SEQUENCE [LARGE SCALE GENOMIC DNA]</scope>
    <source>
        <strain evidence="4">cv. Tanjil</strain>
        <tissue evidence="3">Whole plant</tissue>
    </source>
</reference>
<proteinExistence type="predicted"/>
<organism evidence="3 4">
    <name type="scientific">Lupinus angustifolius</name>
    <name type="common">Narrow-leaved blue lupine</name>
    <dbReference type="NCBI Taxonomy" id="3871"/>
    <lineage>
        <taxon>Eukaryota</taxon>
        <taxon>Viridiplantae</taxon>
        <taxon>Streptophyta</taxon>
        <taxon>Embryophyta</taxon>
        <taxon>Tracheophyta</taxon>
        <taxon>Spermatophyta</taxon>
        <taxon>Magnoliopsida</taxon>
        <taxon>eudicotyledons</taxon>
        <taxon>Gunneridae</taxon>
        <taxon>Pentapetalae</taxon>
        <taxon>rosids</taxon>
        <taxon>fabids</taxon>
        <taxon>Fabales</taxon>
        <taxon>Fabaceae</taxon>
        <taxon>Papilionoideae</taxon>
        <taxon>50 kb inversion clade</taxon>
        <taxon>genistoids sensu lato</taxon>
        <taxon>core genistoids</taxon>
        <taxon>Genisteae</taxon>
        <taxon>Lupinus</taxon>
    </lineage>
</organism>
<feature type="region of interest" description="Disordered" evidence="1">
    <location>
        <begin position="68"/>
        <end position="87"/>
    </location>
</feature>
<evidence type="ECO:0000256" key="1">
    <source>
        <dbReference type="SAM" id="MobiDB-lite"/>
    </source>
</evidence>
<feature type="signal peptide" evidence="2">
    <location>
        <begin position="1"/>
        <end position="30"/>
    </location>
</feature>
<evidence type="ECO:0000313" key="4">
    <source>
        <dbReference type="Proteomes" id="UP000188354"/>
    </source>
</evidence>
<dbReference type="EMBL" id="CM007373">
    <property type="protein sequence ID" value="OIV99423.1"/>
    <property type="molecule type" value="Genomic_DNA"/>
</dbReference>
<feature type="chain" id="PRO_5020031946" evidence="2">
    <location>
        <begin position="31"/>
        <end position="87"/>
    </location>
</feature>
<evidence type="ECO:0000313" key="3">
    <source>
        <dbReference type="EMBL" id="OIV99423.1"/>
    </source>
</evidence>
<gene>
    <name evidence="3" type="ORF">TanjilG_17233</name>
</gene>
<protein>
    <submittedName>
        <fullName evidence="3">Uncharacterized protein</fullName>
    </submittedName>
</protein>
<sequence length="87" mass="9526">MGFNKALPFILQLFIFTLLVLLPFVQPSSSSGIYGTYNSGNRHIATSNIEVSRVVNEGGLVGTVEESQRLVPTGPDPLHHNNNPIRH</sequence>
<keyword evidence="2" id="KW-0732">Signal</keyword>
<name>A0A4P1R0Y1_LUPAN</name>
<dbReference type="Gramene" id="OIV99423">
    <property type="protein sequence ID" value="OIV99423"/>
    <property type="gene ID" value="TanjilG_17233"/>
</dbReference>